<evidence type="ECO:0000259" key="1">
    <source>
        <dbReference type="PROSITE" id="PS50878"/>
    </source>
</evidence>
<organism evidence="2 3">
    <name type="scientific">Vitis vinifera</name>
    <name type="common">Grape</name>
    <dbReference type="NCBI Taxonomy" id="29760"/>
    <lineage>
        <taxon>Eukaryota</taxon>
        <taxon>Viridiplantae</taxon>
        <taxon>Streptophyta</taxon>
        <taxon>Embryophyta</taxon>
        <taxon>Tracheophyta</taxon>
        <taxon>Spermatophyta</taxon>
        <taxon>Magnoliopsida</taxon>
        <taxon>eudicotyledons</taxon>
        <taxon>Gunneridae</taxon>
        <taxon>Pentapetalae</taxon>
        <taxon>rosids</taxon>
        <taxon>Vitales</taxon>
        <taxon>Vitaceae</taxon>
        <taxon>Viteae</taxon>
        <taxon>Vitis</taxon>
    </lineage>
</organism>
<dbReference type="SUPFAM" id="SSF56672">
    <property type="entry name" value="DNA/RNA polymerases"/>
    <property type="match status" value="1"/>
</dbReference>
<dbReference type="PANTHER" id="PTHR46890:SF50">
    <property type="entry name" value="RNA-DIRECTED DNA POLYMERASE, EUKARYOTA, REVERSE TRANSCRIPTASE ZINC-BINDING DOMAIN PROTEIN-RELATED"/>
    <property type="match status" value="1"/>
</dbReference>
<dbReference type="CDD" id="cd01650">
    <property type="entry name" value="RT_nLTR_like"/>
    <property type="match status" value="1"/>
</dbReference>
<dbReference type="InterPro" id="IPR043502">
    <property type="entry name" value="DNA/RNA_pol_sf"/>
</dbReference>
<evidence type="ECO:0000313" key="3">
    <source>
        <dbReference type="Proteomes" id="UP000288805"/>
    </source>
</evidence>
<dbReference type="AlphaFoldDB" id="A0A438HK05"/>
<sequence length="533" mass="61184">MLERPFTEEEIQGALMEMNGDKAPGPDGFTLAFWQSCWEFVKEEIIEMFKEFFEHSSFLKSLNNTFLVLIPKKCGAEDLGDFRPISLLGGLYKLLAKVLANRLKRVVGKVVSNSQNAFVRGRQILDASLIANEVIDSWQNEEKGSYMQTGYEKAYDSINWKFLLKVLQKMGFGSKWVGWMWSCLSSAKFSVMVNGVPADFFPSSKGLRQGDPLSPYLFVMGMEVLMFLLGELWRGLLIRWERWGGMEELAVELGCKVGSLPSQYLGLPLGVRNRAPYMWDGVEERVRRRLALWKRQYISKGGRVTLIKSTLASMPTYQMSIFRMPKMVARRLEKLQRDFLWGGGQMEGKTHLVNWEVVCTDKTKGQEDYGGGGSRVWKEIWKESEWCWNNMFFKVGKGNTIRFWTDVWCSKTALSHCFPHLFAMAVQRNATVEEMWDQNSGNGNWNLNFLRDFNDWELGLVGDFLQILRGHKPSGVEDSVLWSKGGRAHFRVKEAYNLLVRSEDTGFPSRSIWVTRVPTKVCFLHGRRRGGGC</sequence>
<feature type="domain" description="Reverse transcriptase" evidence="1">
    <location>
        <begin position="51"/>
        <end position="346"/>
    </location>
</feature>
<keyword evidence="2" id="KW-0808">Transferase</keyword>
<evidence type="ECO:0000313" key="2">
    <source>
        <dbReference type="EMBL" id="RVW84767.1"/>
    </source>
</evidence>
<protein>
    <submittedName>
        <fullName evidence="2">LINE-1 reverse transcriptase-like</fullName>
    </submittedName>
</protein>
<dbReference type="EMBL" id="QGNW01000212">
    <property type="protein sequence ID" value="RVW84767.1"/>
    <property type="molecule type" value="Genomic_DNA"/>
</dbReference>
<keyword evidence="2" id="KW-0695">RNA-directed DNA polymerase</keyword>
<keyword evidence="2" id="KW-0548">Nucleotidyltransferase</keyword>
<name>A0A438HK05_VITVI</name>
<dbReference type="GO" id="GO:0003964">
    <property type="term" value="F:RNA-directed DNA polymerase activity"/>
    <property type="evidence" value="ECO:0007669"/>
    <property type="project" value="UniProtKB-KW"/>
</dbReference>
<accession>A0A438HK05</accession>
<dbReference type="Pfam" id="PF00078">
    <property type="entry name" value="RVT_1"/>
    <property type="match status" value="1"/>
</dbReference>
<dbReference type="PANTHER" id="PTHR46890">
    <property type="entry name" value="NON-LTR RETROLELEMENT REVERSE TRANSCRIPTASE-LIKE PROTEIN-RELATED"/>
    <property type="match status" value="1"/>
</dbReference>
<proteinExistence type="predicted"/>
<reference evidence="2 3" key="1">
    <citation type="journal article" date="2018" name="PLoS Genet.">
        <title>Population sequencing reveals clonal diversity and ancestral inbreeding in the grapevine cultivar Chardonnay.</title>
        <authorList>
            <person name="Roach M.J."/>
            <person name="Johnson D.L."/>
            <person name="Bohlmann J."/>
            <person name="van Vuuren H.J."/>
            <person name="Jones S.J."/>
            <person name="Pretorius I.S."/>
            <person name="Schmidt S.A."/>
            <person name="Borneman A.R."/>
        </authorList>
    </citation>
    <scope>NUCLEOTIDE SEQUENCE [LARGE SCALE GENOMIC DNA]</scope>
    <source>
        <strain evidence="3">cv. Chardonnay</strain>
        <tissue evidence="2">Leaf</tissue>
    </source>
</reference>
<gene>
    <name evidence="2" type="primary">LIN1_186</name>
    <name evidence="2" type="ORF">CK203_046684</name>
</gene>
<dbReference type="PROSITE" id="PS50878">
    <property type="entry name" value="RT_POL"/>
    <property type="match status" value="1"/>
</dbReference>
<comment type="caution">
    <text evidence="2">The sequence shown here is derived from an EMBL/GenBank/DDBJ whole genome shotgun (WGS) entry which is preliminary data.</text>
</comment>
<dbReference type="InterPro" id="IPR000477">
    <property type="entry name" value="RT_dom"/>
</dbReference>
<dbReference type="InterPro" id="IPR052343">
    <property type="entry name" value="Retrotransposon-Effector_Assoc"/>
</dbReference>
<dbReference type="Proteomes" id="UP000288805">
    <property type="component" value="Unassembled WGS sequence"/>
</dbReference>